<gene>
    <name evidence="1" type="ORF">CU102_19840</name>
</gene>
<protein>
    <submittedName>
        <fullName evidence="1">Uncharacterized protein</fullName>
    </submittedName>
</protein>
<proteinExistence type="predicted"/>
<dbReference type="Proteomes" id="UP000241444">
    <property type="component" value="Unassembled WGS sequence"/>
</dbReference>
<sequence length="66" mass="7522">MIRHSDGCESVTRQSTQFDRSVFVGNDQEPADYRLAKVDSINHTSRSELSDELCKKQKSSYINPIC</sequence>
<keyword evidence="2" id="KW-1185">Reference proteome</keyword>
<evidence type="ECO:0000313" key="2">
    <source>
        <dbReference type="Proteomes" id="UP000241444"/>
    </source>
</evidence>
<dbReference type="EMBL" id="PGGO01000016">
    <property type="protein sequence ID" value="PSH65734.1"/>
    <property type="molecule type" value="Genomic_DNA"/>
</dbReference>
<organism evidence="1 2">
    <name type="scientific">Phyllobacterium brassicacearum</name>
    <dbReference type="NCBI Taxonomy" id="314235"/>
    <lineage>
        <taxon>Bacteria</taxon>
        <taxon>Pseudomonadati</taxon>
        <taxon>Pseudomonadota</taxon>
        <taxon>Alphaproteobacteria</taxon>
        <taxon>Hyphomicrobiales</taxon>
        <taxon>Phyllobacteriaceae</taxon>
        <taxon>Phyllobacterium</taxon>
    </lineage>
</organism>
<evidence type="ECO:0000313" key="1">
    <source>
        <dbReference type="EMBL" id="PSH65734.1"/>
    </source>
</evidence>
<reference evidence="2" key="1">
    <citation type="submission" date="2017-11" db="EMBL/GenBank/DDBJ databases">
        <authorList>
            <person name="Kuznetsova I."/>
            <person name="Sazanova A."/>
            <person name="Chirak E."/>
            <person name="Safronova V."/>
            <person name="Willems A."/>
        </authorList>
    </citation>
    <scope>NUCLEOTIDE SEQUENCE [LARGE SCALE GENOMIC DNA]</scope>
    <source>
        <strain evidence="2">STM 196</strain>
    </source>
</reference>
<name>A0A2P7BGW4_9HYPH</name>
<comment type="caution">
    <text evidence="1">The sequence shown here is derived from an EMBL/GenBank/DDBJ whole genome shotgun (WGS) entry which is preliminary data.</text>
</comment>
<accession>A0A2P7BGW4</accession>
<dbReference type="AlphaFoldDB" id="A0A2P7BGW4"/>